<keyword evidence="8" id="KW-1185">Reference proteome</keyword>
<dbReference type="CDD" id="cd07231">
    <property type="entry name" value="Pat_SDP1-like"/>
    <property type="match status" value="1"/>
</dbReference>
<dbReference type="Gene3D" id="3.40.1090.10">
    <property type="entry name" value="Cytosolic phospholipase A2 catalytic domain"/>
    <property type="match status" value="2"/>
</dbReference>
<proteinExistence type="predicted"/>
<dbReference type="PANTHER" id="PTHR14226">
    <property type="entry name" value="NEUROPATHY TARGET ESTERASE/SWISS CHEESE D.MELANOGASTER"/>
    <property type="match status" value="1"/>
</dbReference>
<feature type="short sequence motif" description="GXSXG" evidence="4">
    <location>
        <begin position="268"/>
        <end position="272"/>
    </location>
</feature>
<dbReference type="PANTHER" id="PTHR14226:SF10">
    <property type="entry name" value="TRIACYLGLYCEROL LIPASE 4-RELATED"/>
    <property type="match status" value="1"/>
</dbReference>
<evidence type="ECO:0000256" key="4">
    <source>
        <dbReference type="PROSITE-ProRule" id="PRU01161"/>
    </source>
</evidence>
<feature type="active site" description="Proton acceptor" evidence="4">
    <location>
        <position position="427"/>
    </location>
</feature>
<dbReference type="InterPro" id="IPR050301">
    <property type="entry name" value="NTE"/>
</dbReference>
<reference evidence="7" key="1">
    <citation type="submission" date="2024-02" db="EMBL/GenBank/DDBJ databases">
        <authorList>
            <consortium name="ELIXIR-Norway"/>
            <consortium name="Elixir Norway"/>
        </authorList>
    </citation>
    <scope>NUCLEOTIDE SEQUENCE</scope>
</reference>
<dbReference type="InterPro" id="IPR021771">
    <property type="entry name" value="Triacylglycerol_lipase_N"/>
</dbReference>
<feature type="region of interest" description="Disordered" evidence="5">
    <location>
        <begin position="581"/>
        <end position="603"/>
    </location>
</feature>
<comment type="caution">
    <text evidence="4">Lacks conserved residue(s) required for the propagation of feature annotation.</text>
</comment>
<dbReference type="Pfam" id="PF01734">
    <property type="entry name" value="Patatin"/>
    <property type="match status" value="1"/>
</dbReference>
<dbReference type="SUPFAM" id="SSF52151">
    <property type="entry name" value="FabD/lysophospholipase-like"/>
    <property type="match status" value="1"/>
</dbReference>
<name>A0ABP0U387_9BRYO</name>
<evidence type="ECO:0000259" key="6">
    <source>
        <dbReference type="PROSITE" id="PS51635"/>
    </source>
</evidence>
<protein>
    <recommendedName>
        <fullName evidence="6">PNPLA domain-containing protein</fullName>
    </recommendedName>
</protein>
<dbReference type="Proteomes" id="UP001497512">
    <property type="component" value="Chromosome 18"/>
</dbReference>
<dbReference type="EMBL" id="OZ019910">
    <property type="protein sequence ID" value="CAK9211478.1"/>
    <property type="molecule type" value="Genomic_DNA"/>
</dbReference>
<organism evidence="7 8">
    <name type="scientific">Sphagnum troendelagicum</name>
    <dbReference type="NCBI Taxonomy" id="128251"/>
    <lineage>
        <taxon>Eukaryota</taxon>
        <taxon>Viridiplantae</taxon>
        <taxon>Streptophyta</taxon>
        <taxon>Embryophyta</taxon>
        <taxon>Bryophyta</taxon>
        <taxon>Sphagnophytina</taxon>
        <taxon>Sphagnopsida</taxon>
        <taxon>Sphagnales</taxon>
        <taxon>Sphagnaceae</taxon>
        <taxon>Sphagnum</taxon>
    </lineage>
</organism>
<feature type="active site" description="Nucleophile" evidence="4">
    <location>
        <position position="270"/>
    </location>
</feature>
<feature type="domain" description="PNPLA" evidence="6">
    <location>
        <begin position="237"/>
        <end position="440"/>
    </location>
</feature>
<gene>
    <name evidence="7" type="ORF">CSSPTR1EN2_LOCUS10708</name>
</gene>
<evidence type="ECO:0000313" key="7">
    <source>
        <dbReference type="EMBL" id="CAK9211478.1"/>
    </source>
</evidence>
<evidence type="ECO:0000256" key="1">
    <source>
        <dbReference type="ARBA" id="ARBA00022801"/>
    </source>
</evidence>
<keyword evidence="1 4" id="KW-0378">Hydrolase</keyword>
<keyword evidence="2 4" id="KW-0442">Lipid degradation</keyword>
<dbReference type="InterPro" id="IPR002641">
    <property type="entry name" value="PNPLA_dom"/>
</dbReference>
<sequence>MEYSDDAVLQVLPIGPSSVLGRVLALKLLFCGWLREGRVVLWTKVLRVFAVWKRSLFGFWLRRLFAWLNPRNPSVLLIAAVLASMLLGRAKMQSQKMERAYRRKFWSNLMKSALTYEEWAHAARMLDKDKGRRKDSDLYDEDLVRAKLNELRLRRLEGGVKDILFCIRADLVRNLGNMCNPELHKGRLQTPRLIQEYINEVRYQLRAVCETDSESCTAEEKIAFIHETRHAFGRTALLLSGGAALGSFHLGVVRTLIEHRLLPRVVAGASVGSIICSFAATRTWSELQSFFDDPMPPMHFFESMGSIFATAHRLLTRGAVHEIGALQRKMRQLIGDLTFQEAYDLSGRVLGIAVCSPRKLEPPRCLNYLTSPHVVIWSAVTASCAFPGLFEAQELMAKDRSGHLVPYHTPAQVGPEEKGIGKRQWRDGTLESDLPMMQLKELFNVNHFIVSQANPHIAPLLRLKEIVRAYGGDFAGKLAHLLEMEVKHRCKQVLEMGFSAFGLAKLFAQDWEGDVTIVMPATFAQFAKIITNPTPTDLRKAVMQGRRCTWAKLSAIQANCGIELMLDECVSELNRRRKIQRQAERNSTAQAHGGMRRSSAATKRIPSWNNMARENSWGSMDDEGMDTALQLGGPWGGPSLRKLRPVRISHDGSDSDDSMDFSQLSWTRVGGPLMRTASAAKFIMCYNGEVDAGTGDTQIELRGQESGEEIDGTKLSTKFPGGGNGELRSGKRANKIWDKIVSGSDVQVHGGCEGKNDELGSSALDGRGFSFPLQKSVSLDRMTKNEGQAQEKQKHGFRCGSNAACECSGLERTASCDCSNPDKRFDCEQPCTIPDLLSQSLNSAKVTSSKEDLEQIAVPSGVDDEGAAEISMGQALKSTSRQAQSEGLQGRALERGAFGSFLSK</sequence>
<evidence type="ECO:0000256" key="3">
    <source>
        <dbReference type="ARBA" id="ARBA00023098"/>
    </source>
</evidence>
<dbReference type="PROSITE" id="PS51635">
    <property type="entry name" value="PNPLA"/>
    <property type="match status" value="1"/>
</dbReference>
<evidence type="ECO:0000256" key="5">
    <source>
        <dbReference type="SAM" id="MobiDB-lite"/>
    </source>
</evidence>
<dbReference type="Pfam" id="PF11815">
    <property type="entry name" value="DUF3336"/>
    <property type="match status" value="1"/>
</dbReference>
<dbReference type="InterPro" id="IPR016035">
    <property type="entry name" value="Acyl_Trfase/lysoPLipase"/>
</dbReference>
<feature type="region of interest" description="Disordered" evidence="5">
    <location>
        <begin position="705"/>
        <end position="728"/>
    </location>
</feature>
<evidence type="ECO:0000256" key="2">
    <source>
        <dbReference type="ARBA" id="ARBA00022963"/>
    </source>
</evidence>
<evidence type="ECO:0000313" key="8">
    <source>
        <dbReference type="Proteomes" id="UP001497512"/>
    </source>
</evidence>
<keyword evidence="3 4" id="KW-0443">Lipid metabolism</keyword>
<accession>A0ABP0U387</accession>